<dbReference type="Proteomes" id="UP000030689">
    <property type="component" value="Unassembled WGS sequence"/>
</dbReference>
<keyword evidence="2" id="KW-0540">Nuclease</keyword>
<dbReference type="SMART" id="SM00479">
    <property type="entry name" value="EXOIII"/>
    <property type="match status" value="1"/>
</dbReference>
<accession>V4LE33</accession>
<comment type="cofactor">
    <cofactor evidence="1">
        <name>Mg(2+)</name>
        <dbReference type="ChEBI" id="CHEBI:18420"/>
    </cofactor>
</comment>
<dbReference type="SUPFAM" id="SSF53098">
    <property type="entry name" value="Ribonuclease H-like"/>
    <property type="match status" value="1"/>
</dbReference>
<organism evidence="8 9">
    <name type="scientific">Eutrema salsugineum</name>
    <name type="common">Saltwater cress</name>
    <name type="synonym">Sisymbrium salsugineum</name>
    <dbReference type="NCBI Taxonomy" id="72664"/>
    <lineage>
        <taxon>Eukaryota</taxon>
        <taxon>Viridiplantae</taxon>
        <taxon>Streptophyta</taxon>
        <taxon>Embryophyta</taxon>
        <taxon>Tracheophyta</taxon>
        <taxon>Spermatophyta</taxon>
        <taxon>Magnoliopsida</taxon>
        <taxon>eudicotyledons</taxon>
        <taxon>Gunneridae</taxon>
        <taxon>Pentapetalae</taxon>
        <taxon>rosids</taxon>
        <taxon>malvids</taxon>
        <taxon>Brassicales</taxon>
        <taxon>Brassicaceae</taxon>
        <taxon>Eutremeae</taxon>
        <taxon>Eutrema</taxon>
    </lineage>
</organism>
<dbReference type="GO" id="GO:0008408">
    <property type="term" value="F:3'-5' exonuclease activity"/>
    <property type="evidence" value="ECO:0007669"/>
    <property type="project" value="TreeGrafter"/>
</dbReference>
<evidence type="ECO:0000256" key="5">
    <source>
        <dbReference type="ARBA" id="ARBA00022839"/>
    </source>
</evidence>
<proteinExistence type="predicted"/>
<keyword evidence="4" id="KW-0378">Hydrolase</keyword>
<evidence type="ECO:0000256" key="3">
    <source>
        <dbReference type="ARBA" id="ARBA00022723"/>
    </source>
</evidence>
<dbReference type="AlphaFoldDB" id="V4LE33"/>
<feature type="domain" description="Exonuclease" evidence="7">
    <location>
        <begin position="38"/>
        <end position="203"/>
    </location>
</feature>
<keyword evidence="9" id="KW-1185">Reference proteome</keyword>
<protein>
    <recommendedName>
        <fullName evidence="7">Exonuclease domain-containing protein</fullName>
    </recommendedName>
</protein>
<dbReference type="Gramene" id="ESQ37998">
    <property type="protein sequence ID" value="ESQ37998"/>
    <property type="gene ID" value="EUTSA_v10029428mg"/>
</dbReference>
<keyword evidence="5" id="KW-0269">Exonuclease</keyword>
<dbReference type="KEGG" id="eus:EUTSA_v10029428mg"/>
<feature type="non-terminal residue" evidence="8">
    <location>
        <position position="203"/>
    </location>
</feature>
<reference evidence="8 9" key="1">
    <citation type="journal article" date="2013" name="Front. Plant Sci.">
        <title>The Reference Genome of the Halophytic Plant Eutrema salsugineum.</title>
        <authorList>
            <person name="Yang R."/>
            <person name="Jarvis D.E."/>
            <person name="Chen H."/>
            <person name="Beilstein M.A."/>
            <person name="Grimwood J."/>
            <person name="Jenkins J."/>
            <person name="Shu S."/>
            <person name="Prochnik S."/>
            <person name="Xin M."/>
            <person name="Ma C."/>
            <person name="Schmutz J."/>
            <person name="Wing R.A."/>
            <person name="Mitchell-Olds T."/>
            <person name="Schumaker K.S."/>
            <person name="Wang X."/>
        </authorList>
    </citation>
    <scope>NUCLEOTIDE SEQUENCE [LARGE SCALE GENOMIC DNA]</scope>
</reference>
<dbReference type="PANTHER" id="PTHR30231:SF27">
    <property type="entry name" value="PROTEIN NEN3"/>
    <property type="match status" value="1"/>
</dbReference>
<dbReference type="CDD" id="cd06127">
    <property type="entry name" value="DEDDh"/>
    <property type="match status" value="1"/>
</dbReference>
<dbReference type="OrthoDB" id="2018529at2759"/>
<evidence type="ECO:0000256" key="6">
    <source>
        <dbReference type="ARBA" id="ARBA00022842"/>
    </source>
</evidence>
<evidence type="ECO:0000313" key="8">
    <source>
        <dbReference type="EMBL" id="ESQ37998.1"/>
    </source>
</evidence>
<evidence type="ECO:0000313" key="9">
    <source>
        <dbReference type="Proteomes" id="UP000030689"/>
    </source>
</evidence>
<evidence type="ECO:0000256" key="4">
    <source>
        <dbReference type="ARBA" id="ARBA00022801"/>
    </source>
</evidence>
<dbReference type="STRING" id="72664.V4LE33"/>
<dbReference type="InterPro" id="IPR013520">
    <property type="entry name" value="Ribonucl_H"/>
</dbReference>
<dbReference type="EMBL" id="KI517537">
    <property type="protein sequence ID" value="ESQ37998.1"/>
    <property type="molecule type" value="Genomic_DNA"/>
</dbReference>
<dbReference type="OMA" id="AGHNICR"/>
<sequence length="203" mass="22742">MVDALIMIRTSLFTRFKTNALSFTRRWRSTLAGDERREIAFFDVETTVPTKAGQPSAILEFGSILVCPKTLVELHSYSTLVRPTDLSLITTISKQRSGITRDDVLSAPTFAEISGKVYDILNGRVWAGHNIKRFDCARIREAFAEIGQSPPEPKDIIDTLLLMSKKFGNRAGDMKMASLAKYYGLGDQAHRSLLDCRLNLEIL</sequence>
<keyword evidence="6" id="KW-0460">Magnesium</keyword>
<dbReference type="InterPro" id="IPR036397">
    <property type="entry name" value="RNaseH_sf"/>
</dbReference>
<dbReference type="Gene3D" id="3.30.420.10">
    <property type="entry name" value="Ribonuclease H-like superfamily/Ribonuclease H"/>
    <property type="match status" value="1"/>
</dbReference>
<dbReference type="PANTHER" id="PTHR30231">
    <property type="entry name" value="DNA POLYMERASE III SUBUNIT EPSILON"/>
    <property type="match status" value="1"/>
</dbReference>
<dbReference type="FunFam" id="3.30.420.10:FF:000040">
    <property type="entry name" value="Exonuclease family protein"/>
    <property type="match status" value="1"/>
</dbReference>
<dbReference type="InterPro" id="IPR012337">
    <property type="entry name" value="RNaseH-like_sf"/>
</dbReference>
<evidence type="ECO:0000256" key="2">
    <source>
        <dbReference type="ARBA" id="ARBA00022722"/>
    </source>
</evidence>
<evidence type="ECO:0000256" key="1">
    <source>
        <dbReference type="ARBA" id="ARBA00001946"/>
    </source>
</evidence>
<dbReference type="GO" id="GO:0046872">
    <property type="term" value="F:metal ion binding"/>
    <property type="evidence" value="ECO:0007669"/>
    <property type="project" value="UniProtKB-KW"/>
</dbReference>
<keyword evidence="3" id="KW-0479">Metal-binding</keyword>
<evidence type="ECO:0000259" key="7">
    <source>
        <dbReference type="SMART" id="SM00479"/>
    </source>
</evidence>
<dbReference type="eggNOG" id="ENOG502QPPQ">
    <property type="taxonomic scope" value="Eukaryota"/>
</dbReference>
<dbReference type="Pfam" id="PF00929">
    <property type="entry name" value="RNase_T"/>
    <property type="match status" value="1"/>
</dbReference>
<name>V4LE33_EUTSA</name>
<gene>
    <name evidence="8" type="ORF">EUTSA_v10029428mg</name>
</gene>
<dbReference type="GO" id="GO:0003676">
    <property type="term" value="F:nucleic acid binding"/>
    <property type="evidence" value="ECO:0007669"/>
    <property type="project" value="InterPro"/>
</dbReference>